<dbReference type="InterPro" id="IPR011706">
    <property type="entry name" value="Cu-oxidase_C"/>
</dbReference>
<gene>
    <name evidence="3" type="ORF">BZG36_04029</name>
</gene>
<dbReference type="GO" id="GO:0016491">
    <property type="term" value="F:oxidoreductase activity"/>
    <property type="evidence" value="ECO:0007669"/>
    <property type="project" value="InterPro"/>
</dbReference>
<feature type="domain" description="Plastocyanin-like" evidence="2">
    <location>
        <begin position="211"/>
        <end position="271"/>
    </location>
</feature>
<proteinExistence type="predicted"/>
<evidence type="ECO:0000259" key="2">
    <source>
        <dbReference type="Pfam" id="PF07731"/>
    </source>
</evidence>
<dbReference type="Pfam" id="PF07731">
    <property type="entry name" value="Cu-oxidase_2"/>
    <property type="match status" value="1"/>
</dbReference>
<protein>
    <recommendedName>
        <fullName evidence="2">Plastocyanin-like domain-containing protein</fullName>
    </recommendedName>
</protein>
<evidence type="ECO:0000256" key="1">
    <source>
        <dbReference type="ARBA" id="ARBA00022723"/>
    </source>
</evidence>
<keyword evidence="4" id="KW-1185">Reference proteome</keyword>
<dbReference type="SUPFAM" id="SSF49503">
    <property type="entry name" value="Cupredoxins"/>
    <property type="match status" value="2"/>
</dbReference>
<dbReference type="PROSITE" id="PS00079">
    <property type="entry name" value="MULTICOPPER_OXIDASE1"/>
    <property type="match status" value="1"/>
</dbReference>
<sequence length="289" mass="32592">MTVEEVTWDYSTGSVIRKTPSGDPLNAPKTIFRRYQDAAFTQPITSDPRLGWLGPMIRAEVGETIVIHLNNRASHSQKWTLEAPFGPLTDQLMVPNNTTIVHIKVPLDALKTSGQPLGDRSAPYLYSTNTSAEGLLLVYDKGILDELHHPHSAFFDQEMPVVFGNRDRFNINGFAHNVSPQLTFERTMRIRWYLMSTVSKPYNDRVYPDAHSAHWHGNTVLWKGHRVDVVDLLPKVGQVADMQPDNLGSWLFHCHVSEHMQGGMSIKYEVTEGWAWQEGDEGDENAEGG</sequence>
<dbReference type="PROSITE" id="PS00080">
    <property type="entry name" value="MULTICOPPER_OXIDASE2"/>
    <property type="match status" value="1"/>
</dbReference>
<name>A0A261XYQ9_9FUNG</name>
<dbReference type="OrthoDB" id="2121828at2759"/>
<dbReference type="InterPro" id="IPR008972">
    <property type="entry name" value="Cupredoxin"/>
</dbReference>
<dbReference type="InterPro" id="IPR002355">
    <property type="entry name" value="Cu_oxidase_Cu_BS"/>
</dbReference>
<reference evidence="3 4" key="1">
    <citation type="journal article" date="2017" name="Mycologia">
        <title>Bifiguratus adelaidae, gen. et sp. nov., a new member of Mucoromycotina in endophytic and soil-dwelling habitats.</title>
        <authorList>
            <person name="Torres-Cruz T.J."/>
            <person name="Billingsley Tobias T.L."/>
            <person name="Almatruk M."/>
            <person name="Hesse C."/>
            <person name="Kuske C.R."/>
            <person name="Desiro A."/>
            <person name="Benucci G.M."/>
            <person name="Bonito G."/>
            <person name="Stajich J.E."/>
            <person name="Dunlap C."/>
            <person name="Arnold A.E."/>
            <person name="Porras-Alfaro A."/>
        </authorList>
    </citation>
    <scope>NUCLEOTIDE SEQUENCE [LARGE SCALE GENOMIC DNA]</scope>
    <source>
        <strain evidence="3 4">AZ0501</strain>
    </source>
</reference>
<keyword evidence="1" id="KW-0479">Metal-binding</keyword>
<dbReference type="Proteomes" id="UP000242875">
    <property type="component" value="Unassembled WGS sequence"/>
</dbReference>
<accession>A0A261XYQ9</accession>
<dbReference type="AlphaFoldDB" id="A0A261XYQ9"/>
<dbReference type="EMBL" id="MVBO01000083">
    <property type="protein sequence ID" value="OZJ03482.1"/>
    <property type="molecule type" value="Genomic_DNA"/>
</dbReference>
<dbReference type="Gene3D" id="2.60.40.420">
    <property type="entry name" value="Cupredoxins - blue copper proteins"/>
    <property type="match status" value="2"/>
</dbReference>
<dbReference type="GO" id="GO:0005507">
    <property type="term" value="F:copper ion binding"/>
    <property type="evidence" value="ECO:0007669"/>
    <property type="project" value="InterPro"/>
</dbReference>
<organism evidence="3 4">
    <name type="scientific">Bifiguratus adelaidae</name>
    <dbReference type="NCBI Taxonomy" id="1938954"/>
    <lineage>
        <taxon>Eukaryota</taxon>
        <taxon>Fungi</taxon>
        <taxon>Fungi incertae sedis</taxon>
        <taxon>Mucoromycota</taxon>
        <taxon>Mucoromycotina</taxon>
        <taxon>Endogonomycetes</taxon>
        <taxon>Endogonales</taxon>
        <taxon>Endogonales incertae sedis</taxon>
        <taxon>Bifiguratus</taxon>
    </lineage>
</organism>
<comment type="caution">
    <text evidence="3">The sequence shown here is derived from an EMBL/GenBank/DDBJ whole genome shotgun (WGS) entry which is preliminary data.</text>
</comment>
<evidence type="ECO:0000313" key="3">
    <source>
        <dbReference type="EMBL" id="OZJ03482.1"/>
    </source>
</evidence>
<dbReference type="InterPro" id="IPR033138">
    <property type="entry name" value="Cu_oxidase_CS"/>
</dbReference>
<evidence type="ECO:0000313" key="4">
    <source>
        <dbReference type="Proteomes" id="UP000242875"/>
    </source>
</evidence>